<evidence type="ECO:0000256" key="4">
    <source>
        <dbReference type="ARBA" id="ARBA00023163"/>
    </source>
</evidence>
<keyword evidence="4" id="KW-0804">Transcription</keyword>
<evidence type="ECO:0000313" key="7">
    <source>
        <dbReference type="Proteomes" id="UP000296159"/>
    </source>
</evidence>
<keyword evidence="2" id="KW-0805">Transcription regulation</keyword>
<dbReference type="InterPro" id="IPR005119">
    <property type="entry name" value="LysR_subst-bd"/>
</dbReference>
<dbReference type="SUPFAM" id="SSF53850">
    <property type="entry name" value="Periplasmic binding protein-like II"/>
    <property type="match status" value="1"/>
</dbReference>
<proteinExistence type="inferred from homology"/>
<dbReference type="InterPro" id="IPR058163">
    <property type="entry name" value="LysR-type_TF_proteobact-type"/>
</dbReference>
<reference evidence="6 7" key="1">
    <citation type="submission" date="2018-04" db="EMBL/GenBank/DDBJ databases">
        <title>Brenneria corticis sp.nov.</title>
        <authorList>
            <person name="Li Y."/>
        </authorList>
    </citation>
    <scope>NUCLEOTIDE SEQUENCE [LARGE SCALE GENOMIC DNA]</scope>
    <source>
        <strain evidence="6 7">CFCC 11842</strain>
    </source>
</reference>
<dbReference type="InterPro" id="IPR036388">
    <property type="entry name" value="WH-like_DNA-bd_sf"/>
</dbReference>
<comment type="caution">
    <text evidence="6">The sequence shown here is derived from an EMBL/GenBank/DDBJ whole genome shotgun (WGS) entry which is preliminary data.</text>
</comment>
<dbReference type="Pfam" id="PF00126">
    <property type="entry name" value="HTH_1"/>
    <property type="match status" value="1"/>
</dbReference>
<dbReference type="PROSITE" id="PS50931">
    <property type="entry name" value="HTH_LYSR"/>
    <property type="match status" value="1"/>
</dbReference>
<dbReference type="PANTHER" id="PTHR30537:SF26">
    <property type="entry name" value="GLYCINE CLEAVAGE SYSTEM TRANSCRIPTIONAL ACTIVATOR"/>
    <property type="match status" value="1"/>
</dbReference>
<evidence type="ECO:0000313" key="6">
    <source>
        <dbReference type="EMBL" id="PWC14032.1"/>
    </source>
</evidence>
<organism evidence="6 7">
    <name type="scientific">Brenneria corticis</name>
    <dbReference type="NCBI Taxonomy" id="2173106"/>
    <lineage>
        <taxon>Bacteria</taxon>
        <taxon>Pseudomonadati</taxon>
        <taxon>Pseudomonadota</taxon>
        <taxon>Gammaproteobacteria</taxon>
        <taxon>Enterobacterales</taxon>
        <taxon>Pectobacteriaceae</taxon>
        <taxon>Brenneria</taxon>
    </lineage>
</organism>
<dbReference type="GO" id="GO:0006351">
    <property type="term" value="P:DNA-templated transcription"/>
    <property type="evidence" value="ECO:0007669"/>
    <property type="project" value="TreeGrafter"/>
</dbReference>
<gene>
    <name evidence="6" type="ORF">DDT56_14060</name>
</gene>
<dbReference type="GO" id="GO:0003700">
    <property type="term" value="F:DNA-binding transcription factor activity"/>
    <property type="evidence" value="ECO:0007669"/>
    <property type="project" value="InterPro"/>
</dbReference>
<dbReference type="Proteomes" id="UP000296159">
    <property type="component" value="Unassembled WGS sequence"/>
</dbReference>
<dbReference type="AlphaFoldDB" id="A0A2U1TXE9"/>
<evidence type="ECO:0000256" key="3">
    <source>
        <dbReference type="ARBA" id="ARBA00023125"/>
    </source>
</evidence>
<dbReference type="Gene3D" id="1.10.10.10">
    <property type="entry name" value="Winged helix-like DNA-binding domain superfamily/Winged helix DNA-binding domain"/>
    <property type="match status" value="1"/>
</dbReference>
<dbReference type="RefSeq" id="WP_136167063.1">
    <property type="nucleotide sequence ID" value="NZ_KZ819082.1"/>
</dbReference>
<name>A0A2U1TXE9_9GAMM</name>
<dbReference type="PRINTS" id="PR00039">
    <property type="entry name" value="HTHLYSR"/>
</dbReference>
<dbReference type="GO" id="GO:0043565">
    <property type="term" value="F:sequence-specific DNA binding"/>
    <property type="evidence" value="ECO:0007669"/>
    <property type="project" value="TreeGrafter"/>
</dbReference>
<dbReference type="PANTHER" id="PTHR30537">
    <property type="entry name" value="HTH-TYPE TRANSCRIPTIONAL REGULATOR"/>
    <property type="match status" value="1"/>
</dbReference>
<sequence length="305" mass="34499">MDWLKTPPLYALKAFESAARHQSFTQAANELSITQSAISKHIHTVESFFGRKLFERNGPRVVLTPDGECFAKEIQVAFTSLCTACEHFSGDRDTLRIRAPTTFSLRWLIAIVRKLHAKKNYPIVKLDSNGFNSELVDFKTGNYDGAIQYGKGDFPANWAVTHLLDEWLIPVCAPGVLPQCSDIKGFGIDLLYSKSKEDYWLLWCKGIQRKIGLKIVNQHEFNTMNFAISAAVQGLGIAIVDINMVKRELENKTLVLPFNLAVRTGQGYYFVWPKEHAYNKNIVLLNDYLKSSIVEGRIDSVSYID</sequence>
<dbReference type="Pfam" id="PF03466">
    <property type="entry name" value="LysR_substrate"/>
    <property type="match status" value="1"/>
</dbReference>
<feature type="domain" description="HTH lysR-type" evidence="5">
    <location>
        <begin position="7"/>
        <end position="64"/>
    </location>
</feature>
<evidence type="ECO:0000256" key="2">
    <source>
        <dbReference type="ARBA" id="ARBA00023015"/>
    </source>
</evidence>
<evidence type="ECO:0000259" key="5">
    <source>
        <dbReference type="PROSITE" id="PS50931"/>
    </source>
</evidence>
<accession>A0A2U1TXE9</accession>
<dbReference type="Gene3D" id="3.40.190.10">
    <property type="entry name" value="Periplasmic binding protein-like II"/>
    <property type="match status" value="2"/>
</dbReference>
<dbReference type="InterPro" id="IPR000847">
    <property type="entry name" value="LysR_HTH_N"/>
</dbReference>
<comment type="similarity">
    <text evidence="1">Belongs to the LysR transcriptional regulatory family.</text>
</comment>
<dbReference type="InterPro" id="IPR036390">
    <property type="entry name" value="WH_DNA-bd_sf"/>
</dbReference>
<keyword evidence="3" id="KW-0238">DNA-binding</keyword>
<keyword evidence="7" id="KW-1185">Reference proteome</keyword>
<evidence type="ECO:0000256" key="1">
    <source>
        <dbReference type="ARBA" id="ARBA00009437"/>
    </source>
</evidence>
<protein>
    <submittedName>
        <fullName evidence="6">LysR family transcriptional regulator</fullName>
    </submittedName>
</protein>
<dbReference type="SUPFAM" id="SSF46785">
    <property type="entry name" value="Winged helix' DNA-binding domain"/>
    <property type="match status" value="1"/>
</dbReference>
<dbReference type="EMBL" id="QDKH01000015">
    <property type="protein sequence ID" value="PWC14032.1"/>
    <property type="molecule type" value="Genomic_DNA"/>
</dbReference>